<protein>
    <submittedName>
        <fullName evidence="2">Uncharacterized protein</fullName>
    </submittedName>
</protein>
<proteinExistence type="predicted"/>
<evidence type="ECO:0000256" key="1">
    <source>
        <dbReference type="SAM" id="MobiDB-lite"/>
    </source>
</evidence>
<feature type="compositionally biased region" description="Basic and acidic residues" evidence="1">
    <location>
        <begin position="69"/>
        <end position="102"/>
    </location>
</feature>
<keyword evidence="3" id="KW-1185">Reference proteome</keyword>
<feature type="region of interest" description="Disordered" evidence="1">
    <location>
        <begin position="126"/>
        <end position="200"/>
    </location>
</feature>
<name>A0A9J6EJK3_RHIMP</name>
<dbReference type="Proteomes" id="UP000821866">
    <property type="component" value="Chromosome 2"/>
</dbReference>
<sequence length="200" mass="22391">MGQTSGPKRVKRAKRREDTIVADAVVTEQRASSGCEEVDATIEVRTDPIRRRTAPEFNLPTLRDPLAQHARETKCEQNSAEENKTRGAHHEPAANRERERARVKPLGASLSCQPKKGFHDRHIDHCRTAGGRRPNKTQLRGNLRERGHKPWAHARRLNVRKAGASPFTGNDSPEGRREVGDASHTRTADARNVTEIIVAR</sequence>
<reference evidence="2" key="2">
    <citation type="submission" date="2021-09" db="EMBL/GenBank/DDBJ databases">
        <authorList>
            <person name="Jia N."/>
            <person name="Wang J."/>
            <person name="Shi W."/>
            <person name="Du L."/>
            <person name="Sun Y."/>
            <person name="Zhan W."/>
            <person name="Jiang J."/>
            <person name="Wang Q."/>
            <person name="Zhang B."/>
            <person name="Ji P."/>
            <person name="Sakyi L.B."/>
            <person name="Cui X."/>
            <person name="Yuan T."/>
            <person name="Jiang B."/>
            <person name="Yang W."/>
            <person name="Lam T.T.-Y."/>
            <person name="Chang Q."/>
            <person name="Ding S."/>
            <person name="Wang X."/>
            <person name="Zhu J."/>
            <person name="Ruan X."/>
            <person name="Zhao L."/>
            <person name="Wei J."/>
            <person name="Que T."/>
            <person name="Du C."/>
            <person name="Cheng J."/>
            <person name="Dai P."/>
            <person name="Han X."/>
            <person name="Huang E."/>
            <person name="Gao Y."/>
            <person name="Liu J."/>
            <person name="Shao H."/>
            <person name="Ye R."/>
            <person name="Li L."/>
            <person name="Wei W."/>
            <person name="Wang X."/>
            <person name="Wang C."/>
            <person name="Huo Q."/>
            <person name="Li W."/>
            <person name="Guo W."/>
            <person name="Chen H."/>
            <person name="Chen S."/>
            <person name="Zhou L."/>
            <person name="Zhou L."/>
            <person name="Ni X."/>
            <person name="Tian J."/>
            <person name="Zhou Y."/>
            <person name="Sheng Y."/>
            <person name="Liu T."/>
            <person name="Pan Y."/>
            <person name="Xia L."/>
            <person name="Li J."/>
            <person name="Zhao F."/>
            <person name="Cao W."/>
        </authorList>
    </citation>
    <scope>NUCLEOTIDE SEQUENCE</scope>
    <source>
        <strain evidence="2">Rmic-2018</strain>
        <tissue evidence="2">Larvae</tissue>
    </source>
</reference>
<accession>A0A9J6EJK3</accession>
<dbReference type="AlphaFoldDB" id="A0A9J6EJK3"/>
<feature type="compositionally biased region" description="Basic and acidic residues" evidence="1">
    <location>
        <begin position="173"/>
        <end position="189"/>
    </location>
</feature>
<gene>
    <name evidence="2" type="ORF">HPB51_024262</name>
</gene>
<reference evidence="2" key="1">
    <citation type="journal article" date="2020" name="Cell">
        <title>Large-Scale Comparative Analyses of Tick Genomes Elucidate Their Genetic Diversity and Vector Capacities.</title>
        <authorList>
            <consortium name="Tick Genome and Microbiome Consortium (TIGMIC)"/>
            <person name="Jia N."/>
            <person name="Wang J."/>
            <person name="Shi W."/>
            <person name="Du L."/>
            <person name="Sun Y."/>
            <person name="Zhan W."/>
            <person name="Jiang J.F."/>
            <person name="Wang Q."/>
            <person name="Zhang B."/>
            <person name="Ji P."/>
            <person name="Bell-Sakyi L."/>
            <person name="Cui X.M."/>
            <person name="Yuan T.T."/>
            <person name="Jiang B.G."/>
            <person name="Yang W.F."/>
            <person name="Lam T.T."/>
            <person name="Chang Q.C."/>
            <person name="Ding S.J."/>
            <person name="Wang X.J."/>
            <person name="Zhu J.G."/>
            <person name="Ruan X.D."/>
            <person name="Zhao L."/>
            <person name="Wei J.T."/>
            <person name="Ye R.Z."/>
            <person name="Que T.C."/>
            <person name="Du C.H."/>
            <person name="Zhou Y.H."/>
            <person name="Cheng J.X."/>
            <person name="Dai P.F."/>
            <person name="Guo W.B."/>
            <person name="Han X.H."/>
            <person name="Huang E.J."/>
            <person name="Li L.F."/>
            <person name="Wei W."/>
            <person name="Gao Y.C."/>
            <person name="Liu J.Z."/>
            <person name="Shao H.Z."/>
            <person name="Wang X."/>
            <person name="Wang C.C."/>
            <person name="Yang T.C."/>
            <person name="Huo Q.B."/>
            <person name="Li W."/>
            <person name="Chen H.Y."/>
            <person name="Chen S.E."/>
            <person name="Zhou L.G."/>
            <person name="Ni X.B."/>
            <person name="Tian J.H."/>
            <person name="Sheng Y."/>
            <person name="Liu T."/>
            <person name="Pan Y.S."/>
            <person name="Xia L.Y."/>
            <person name="Li J."/>
            <person name="Zhao F."/>
            <person name="Cao W.C."/>
        </authorList>
    </citation>
    <scope>NUCLEOTIDE SEQUENCE</scope>
    <source>
        <strain evidence="2">Rmic-2018</strain>
    </source>
</reference>
<dbReference type="EMBL" id="JABSTU010000004">
    <property type="protein sequence ID" value="KAH8034439.1"/>
    <property type="molecule type" value="Genomic_DNA"/>
</dbReference>
<feature type="region of interest" description="Disordered" evidence="1">
    <location>
        <begin position="53"/>
        <end position="102"/>
    </location>
</feature>
<comment type="caution">
    <text evidence="2">The sequence shown here is derived from an EMBL/GenBank/DDBJ whole genome shotgun (WGS) entry which is preliminary data.</text>
</comment>
<organism evidence="2 3">
    <name type="scientific">Rhipicephalus microplus</name>
    <name type="common">Cattle tick</name>
    <name type="synonym">Boophilus microplus</name>
    <dbReference type="NCBI Taxonomy" id="6941"/>
    <lineage>
        <taxon>Eukaryota</taxon>
        <taxon>Metazoa</taxon>
        <taxon>Ecdysozoa</taxon>
        <taxon>Arthropoda</taxon>
        <taxon>Chelicerata</taxon>
        <taxon>Arachnida</taxon>
        <taxon>Acari</taxon>
        <taxon>Parasitiformes</taxon>
        <taxon>Ixodida</taxon>
        <taxon>Ixodoidea</taxon>
        <taxon>Ixodidae</taxon>
        <taxon>Rhipicephalinae</taxon>
        <taxon>Rhipicephalus</taxon>
        <taxon>Boophilus</taxon>
    </lineage>
</organism>
<evidence type="ECO:0000313" key="3">
    <source>
        <dbReference type="Proteomes" id="UP000821866"/>
    </source>
</evidence>
<evidence type="ECO:0000313" key="2">
    <source>
        <dbReference type="EMBL" id="KAH8034439.1"/>
    </source>
</evidence>
<feature type="compositionally biased region" description="Basic residues" evidence="1">
    <location>
        <begin position="146"/>
        <end position="159"/>
    </location>
</feature>